<proteinExistence type="inferred from homology"/>
<comment type="caution">
    <text evidence="5">The sequence shown here is derived from an EMBL/GenBank/DDBJ whole genome shotgun (WGS) entry which is preliminary data.</text>
</comment>
<keyword evidence="6" id="KW-1185">Reference proteome</keyword>
<dbReference type="EMBL" id="JAGGJA010000003">
    <property type="protein sequence ID" value="MCW9706225.1"/>
    <property type="molecule type" value="Genomic_DNA"/>
</dbReference>
<protein>
    <recommendedName>
        <fullName evidence="4">Mannosylglycerate hydrolase MGH1-like glycoside hydrolase domain-containing protein</fullName>
    </recommendedName>
</protein>
<evidence type="ECO:0000313" key="5">
    <source>
        <dbReference type="EMBL" id="MCW9706225.1"/>
    </source>
</evidence>
<sequence>MKSFDIFERQIDIKSLINEAKRILDQNWMNGFTRPARKMYPHQWSWDSAFMAIGYATYRQERAEEELQRLFSGQWSNGMVPHIIFNDNDKESDYFPGSDFWQTEHLSQSPNTVSTSGICQPPIHATAIRHLLETAHDRRQAQSFAKDVFPSLKAWHSFLYRERDPNDEGLVYIRHPWSSGQDNSPNWDHILQQINLSQEQIPSYERTDNKHNDSSERPSNRSYDRYIYLVDFFRKRGYNEDKIRRDGCPFLVQDVLFNTLLCRAGRDLAQIAEWLGKDPSPFYKQAKKTAKSINKNMWDKNHNIYVDLDWRNGEKIDVYMLSGFLPLFANVPSPARSEQMFSYLNTQSFCQLKKNCLAVPSYDRQQPKYSDQKYWRGPIWINLNWLLYKGLAQYGHREYDKLIKQTIIYLVQKSGFHEFYNPKTGEGYGAEKFSWTAALFLDILNSERTVTF</sequence>
<dbReference type="SUPFAM" id="SSF48208">
    <property type="entry name" value="Six-hairpin glycosidases"/>
    <property type="match status" value="1"/>
</dbReference>
<keyword evidence="2" id="KW-0378">Hydrolase</keyword>
<evidence type="ECO:0000313" key="6">
    <source>
        <dbReference type="Proteomes" id="UP001207918"/>
    </source>
</evidence>
<evidence type="ECO:0000256" key="3">
    <source>
        <dbReference type="ARBA" id="ARBA00023295"/>
    </source>
</evidence>
<reference evidence="5 6" key="1">
    <citation type="submission" date="2021-03" db="EMBL/GenBank/DDBJ databases">
        <title>Aliifodinibius sp. nov., a new bacterium isolated from saline soil.</title>
        <authorList>
            <person name="Galisteo C."/>
            <person name="De La Haba R."/>
            <person name="Sanchez-Porro C."/>
            <person name="Ventosa A."/>
        </authorList>
    </citation>
    <scope>NUCLEOTIDE SEQUENCE [LARGE SCALE GENOMIC DNA]</scope>
    <source>
        <strain evidence="5 6">1BSP15-2V2</strain>
    </source>
</reference>
<dbReference type="Gene3D" id="1.50.10.10">
    <property type="match status" value="1"/>
</dbReference>
<dbReference type="InterPro" id="IPR012341">
    <property type="entry name" value="6hp_glycosidase-like_sf"/>
</dbReference>
<feature type="domain" description="Mannosylglycerate hydrolase MGH1-like glycoside hydrolase" evidence="4">
    <location>
        <begin position="40"/>
        <end position="436"/>
    </location>
</feature>
<gene>
    <name evidence="5" type="ORF">J6I44_05145</name>
</gene>
<evidence type="ECO:0000259" key="4">
    <source>
        <dbReference type="Pfam" id="PF22422"/>
    </source>
</evidence>
<dbReference type="InterPro" id="IPR054491">
    <property type="entry name" value="MGH1-like_GH"/>
</dbReference>
<dbReference type="PANTHER" id="PTHR10412">
    <property type="entry name" value="MANNOSYL-OLIGOSACCHARIDE GLUCOSIDASE"/>
    <property type="match status" value="1"/>
</dbReference>
<dbReference type="Proteomes" id="UP001207918">
    <property type="component" value="Unassembled WGS sequence"/>
</dbReference>
<dbReference type="PANTHER" id="PTHR10412:SF11">
    <property type="entry name" value="MANNOSYL-OLIGOSACCHARIDE GLUCOSIDASE"/>
    <property type="match status" value="1"/>
</dbReference>
<keyword evidence="3" id="KW-0326">Glycosidase</keyword>
<evidence type="ECO:0000256" key="1">
    <source>
        <dbReference type="ARBA" id="ARBA00010833"/>
    </source>
</evidence>
<accession>A0ABT3PK51</accession>
<comment type="similarity">
    <text evidence="1">Belongs to the glycosyl hydrolase 63 family.</text>
</comment>
<dbReference type="Pfam" id="PF22422">
    <property type="entry name" value="MGH1-like_GH"/>
    <property type="match status" value="1"/>
</dbReference>
<organism evidence="5 6">
    <name type="scientific">Fodinibius salsisoli</name>
    <dbReference type="NCBI Taxonomy" id="2820877"/>
    <lineage>
        <taxon>Bacteria</taxon>
        <taxon>Pseudomonadati</taxon>
        <taxon>Balneolota</taxon>
        <taxon>Balneolia</taxon>
        <taxon>Balneolales</taxon>
        <taxon>Balneolaceae</taxon>
        <taxon>Fodinibius</taxon>
    </lineage>
</organism>
<evidence type="ECO:0000256" key="2">
    <source>
        <dbReference type="ARBA" id="ARBA00022801"/>
    </source>
</evidence>
<dbReference type="RefSeq" id="WP_265764929.1">
    <property type="nucleotide sequence ID" value="NZ_JAGGJA010000003.1"/>
</dbReference>
<dbReference type="InterPro" id="IPR004888">
    <property type="entry name" value="Glycoside_hydrolase_63"/>
</dbReference>
<name>A0ABT3PK51_9BACT</name>
<dbReference type="InterPro" id="IPR008928">
    <property type="entry name" value="6-hairpin_glycosidase_sf"/>
</dbReference>